<dbReference type="EMBL" id="SSTI01000001">
    <property type="protein sequence ID" value="THG42035.1"/>
    <property type="molecule type" value="Genomic_DNA"/>
</dbReference>
<feature type="region of interest" description="Disordered" evidence="1">
    <location>
        <begin position="52"/>
        <end position="99"/>
    </location>
</feature>
<dbReference type="Gene3D" id="3.30.1150.10">
    <property type="match status" value="1"/>
</dbReference>
<reference evidence="4 5" key="1">
    <citation type="submission" date="2019-04" db="EMBL/GenBank/DDBJ databases">
        <title>Microbes associate with the intestines of laboratory mice.</title>
        <authorList>
            <person name="Navarre W."/>
            <person name="Wong E."/>
            <person name="Huang K.C."/>
            <person name="Tropini C."/>
            <person name="Ng K."/>
            <person name="Yu B."/>
        </authorList>
    </citation>
    <scope>NUCLEOTIDE SEQUENCE [LARGE SCALE GENOMIC DNA]</scope>
    <source>
        <strain evidence="4 5">NM83_B4-11</strain>
    </source>
</reference>
<feature type="compositionally biased region" description="Pro residues" evidence="1">
    <location>
        <begin position="56"/>
        <end position="72"/>
    </location>
</feature>
<sequence>MAYGTIDRQRLTRERVIGAGAAIIVQLALGYALITGLAVSFPTAVENGLKLFTAEPTPPPPPPPPVPPPPRPTVARPEGRASAPNLRSRAAPVAAPTPIVVTPPPPPPVVAAPRPYVANDFMSGSADVRGPGTGAGGSGDGFGSGGAGDCDGSGGGSPETAPRFLRGRMSTSDLPEALFVSGFNGTVGVRYLVTTDGRVRDCVVTRSSGNATVDAITCRLIRERFRFRPSLDGDGRPVNAWIVENHSCEVEADTVEETETVRRRRLRW</sequence>
<dbReference type="SUPFAM" id="SSF74653">
    <property type="entry name" value="TolA/TonB C-terminal domain"/>
    <property type="match status" value="1"/>
</dbReference>
<gene>
    <name evidence="4" type="ORF">E5988_00815</name>
</gene>
<proteinExistence type="predicted"/>
<comment type="caution">
    <text evidence="4">The sequence shown here is derived from an EMBL/GenBank/DDBJ whole genome shotgun (WGS) entry which is preliminary data.</text>
</comment>
<feature type="transmembrane region" description="Helical" evidence="2">
    <location>
        <begin position="16"/>
        <end position="41"/>
    </location>
</feature>
<feature type="compositionally biased region" description="Gly residues" evidence="1">
    <location>
        <begin position="131"/>
        <end position="157"/>
    </location>
</feature>
<keyword evidence="2" id="KW-0472">Membrane</keyword>
<dbReference type="InterPro" id="IPR037682">
    <property type="entry name" value="TonB_C"/>
</dbReference>
<dbReference type="Pfam" id="PF03544">
    <property type="entry name" value="TonB_C"/>
    <property type="match status" value="1"/>
</dbReference>
<evidence type="ECO:0000256" key="2">
    <source>
        <dbReference type="SAM" id="Phobius"/>
    </source>
</evidence>
<evidence type="ECO:0000313" key="4">
    <source>
        <dbReference type="EMBL" id="THG42035.1"/>
    </source>
</evidence>
<feature type="domain" description="TonB C-terminal" evidence="3">
    <location>
        <begin position="181"/>
        <end position="242"/>
    </location>
</feature>
<protein>
    <submittedName>
        <fullName evidence="4">Energy transducer TonB</fullName>
    </submittedName>
</protein>
<feature type="compositionally biased region" description="Low complexity" evidence="1">
    <location>
        <begin position="90"/>
        <end position="99"/>
    </location>
</feature>
<evidence type="ECO:0000313" key="5">
    <source>
        <dbReference type="Proteomes" id="UP000308038"/>
    </source>
</evidence>
<keyword evidence="5" id="KW-1185">Reference proteome</keyword>
<feature type="region of interest" description="Disordered" evidence="1">
    <location>
        <begin position="122"/>
        <end position="164"/>
    </location>
</feature>
<keyword evidence="2" id="KW-0812">Transmembrane</keyword>
<keyword evidence="2" id="KW-1133">Transmembrane helix</keyword>
<accession>A0ABY2QM83</accession>
<evidence type="ECO:0000259" key="3">
    <source>
        <dbReference type="Pfam" id="PF03544"/>
    </source>
</evidence>
<evidence type="ECO:0000256" key="1">
    <source>
        <dbReference type="SAM" id="MobiDB-lite"/>
    </source>
</evidence>
<dbReference type="Proteomes" id="UP000308038">
    <property type="component" value="Unassembled WGS sequence"/>
</dbReference>
<dbReference type="RefSeq" id="WP_136450429.1">
    <property type="nucleotide sequence ID" value="NZ_SSTI01000001.1"/>
</dbReference>
<organism evidence="4 5">
    <name type="scientific">Sphingomonas olei</name>
    <dbReference type="NCBI Taxonomy" id="1886787"/>
    <lineage>
        <taxon>Bacteria</taxon>
        <taxon>Pseudomonadati</taxon>
        <taxon>Pseudomonadota</taxon>
        <taxon>Alphaproteobacteria</taxon>
        <taxon>Sphingomonadales</taxon>
        <taxon>Sphingomonadaceae</taxon>
        <taxon>Sphingomonas</taxon>
    </lineage>
</organism>
<name>A0ABY2QM83_9SPHN</name>